<gene>
    <name evidence="1" type="ORF">AJE_06061</name>
</gene>
<proteinExistence type="predicted"/>
<comment type="caution">
    <text evidence="1">The sequence shown here is derived from an EMBL/GenBank/DDBJ whole genome shotgun (WGS) entry which is preliminary data.</text>
</comment>
<accession>H3ZCY9</accession>
<keyword evidence="2" id="KW-1185">Reference proteome</keyword>
<name>H3ZCY9_9ALTE</name>
<dbReference type="AlphaFoldDB" id="H3ZCY9"/>
<evidence type="ECO:0000313" key="2">
    <source>
        <dbReference type="Proteomes" id="UP000012046"/>
    </source>
</evidence>
<evidence type="ECO:0000313" key="1">
    <source>
        <dbReference type="EMBL" id="EHR41578.1"/>
    </source>
</evidence>
<protein>
    <submittedName>
        <fullName evidence="1">Uncharacterized protein</fullName>
    </submittedName>
</protein>
<reference evidence="1 2" key="1">
    <citation type="journal article" date="2012" name="J. Bacteriol.">
        <title>Genome Sequence of Extracellular-Protease-Producing Alishewanella jeotgali Isolated from Traditional Korean Fermented Seafood.</title>
        <authorList>
            <person name="Jung J."/>
            <person name="Chun J."/>
            <person name="Park W."/>
        </authorList>
    </citation>
    <scope>NUCLEOTIDE SEQUENCE [LARGE SCALE GENOMIC DNA]</scope>
    <source>
        <strain evidence="1 2">KCTC 22429</strain>
    </source>
</reference>
<organism evidence="1 2">
    <name type="scientific">Alishewanella jeotgali KCTC 22429</name>
    <dbReference type="NCBI Taxonomy" id="1129374"/>
    <lineage>
        <taxon>Bacteria</taxon>
        <taxon>Pseudomonadati</taxon>
        <taxon>Pseudomonadota</taxon>
        <taxon>Gammaproteobacteria</taxon>
        <taxon>Alteromonadales</taxon>
        <taxon>Alteromonadaceae</taxon>
        <taxon>Alishewanella</taxon>
    </lineage>
</organism>
<dbReference type="PATRIC" id="fig|1129374.4.peg.1217"/>
<dbReference type="STRING" id="1129374.AJE_06061"/>
<sequence length="81" mass="9284">MFWLWFLVDNNAQQANADSLSWRNQARLLYKVAKVIIRRRLSKGALPQLTGALACRQQHQTAGYSTKVPLRKRPRFSSIAA</sequence>
<dbReference type="Proteomes" id="UP000012046">
    <property type="component" value="Unassembled WGS sequence"/>
</dbReference>
<dbReference type="EMBL" id="AHTH01000012">
    <property type="protein sequence ID" value="EHR41578.1"/>
    <property type="molecule type" value="Genomic_DNA"/>
</dbReference>